<evidence type="ECO:0000313" key="1">
    <source>
        <dbReference type="EMBL" id="RKR00393.1"/>
    </source>
</evidence>
<dbReference type="RefSeq" id="WP_121210709.1">
    <property type="nucleotide sequence ID" value="NZ_RBIM01000003.1"/>
</dbReference>
<evidence type="ECO:0008006" key="3">
    <source>
        <dbReference type="Google" id="ProtNLM"/>
    </source>
</evidence>
<name>A0A495DDQ1_9PROT</name>
<dbReference type="AlphaFoldDB" id="A0A495DDQ1"/>
<accession>A0A495DDQ1</accession>
<comment type="caution">
    <text evidence="1">The sequence shown here is derived from an EMBL/GenBank/DDBJ whole genome shotgun (WGS) entry which is preliminary data.</text>
</comment>
<protein>
    <recommendedName>
        <fullName evidence="3">SpoIIAA-like protein</fullName>
    </recommendedName>
</protein>
<organism evidence="1 2">
    <name type="scientific">Maricaulis maris</name>
    <dbReference type="NCBI Taxonomy" id="74318"/>
    <lineage>
        <taxon>Bacteria</taxon>
        <taxon>Pseudomonadati</taxon>
        <taxon>Pseudomonadota</taxon>
        <taxon>Alphaproteobacteria</taxon>
        <taxon>Maricaulales</taxon>
        <taxon>Maricaulaceae</taxon>
        <taxon>Maricaulis</taxon>
    </lineage>
</organism>
<dbReference type="EMBL" id="RBIM01000003">
    <property type="protein sequence ID" value="RKR00393.1"/>
    <property type="molecule type" value="Genomic_DNA"/>
</dbReference>
<proteinExistence type="predicted"/>
<sequence>MNNNYSMRGFELKLVNNVIELRAEGERVAGAERAPASAFTSIAAKIDSHLILYDIRSADYQLGELDWEERFRFVARLFKGYRIAYVVRKEQRDIARGACRAHARNGDKADVFTSKTRALDWLKN</sequence>
<evidence type="ECO:0000313" key="2">
    <source>
        <dbReference type="Proteomes" id="UP000273675"/>
    </source>
</evidence>
<gene>
    <name evidence="1" type="ORF">C7435_1601</name>
</gene>
<reference evidence="1 2" key="1">
    <citation type="submission" date="2018-10" db="EMBL/GenBank/DDBJ databases">
        <title>Genomic Encyclopedia of Type Strains, Phase IV (KMG-IV): sequencing the most valuable type-strain genomes for metagenomic binning, comparative biology and taxonomic classification.</title>
        <authorList>
            <person name="Goeker M."/>
        </authorList>
    </citation>
    <scope>NUCLEOTIDE SEQUENCE [LARGE SCALE GENOMIC DNA]</scope>
    <source>
        <strain evidence="1 2">DSM 4734</strain>
    </source>
</reference>
<dbReference type="Proteomes" id="UP000273675">
    <property type="component" value="Unassembled WGS sequence"/>
</dbReference>